<dbReference type="AlphaFoldDB" id="A0AAD9DD24"/>
<keyword evidence="4 7" id="KW-1133">Transmembrane helix</keyword>
<feature type="transmembrane region" description="Helical" evidence="7">
    <location>
        <begin position="343"/>
        <end position="369"/>
    </location>
</feature>
<evidence type="ECO:0000313" key="10">
    <source>
        <dbReference type="Proteomes" id="UP001224775"/>
    </source>
</evidence>
<feature type="region of interest" description="Disordered" evidence="6">
    <location>
        <begin position="551"/>
        <end position="572"/>
    </location>
</feature>
<dbReference type="GO" id="GO:0016020">
    <property type="term" value="C:membrane"/>
    <property type="evidence" value="ECO:0007669"/>
    <property type="project" value="UniProtKB-SubCell"/>
</dbReference>
<dbReference type="GO" id="GO:0005794">
    <property type="term" value="C:Golgi apparatus"/>
    <property type="evidence" value="ECO:0007669"/>
    <property type="project" value="TreeGrafter"/>
</dbReference>
<dbReference type="PANTHER" id="PTHR21229:SF1">
    <property type="entry name" value="GH17801P"/>
    <property type="match status" value="1"/>
</dbReference>
<dbReference type="InterPro" id="IPR009637">
    <property type="entry name" value="GPR107/GPR108-like"/>
</dbReference>
<feature type="transmembrane region" description="Helical" evidence="7">
    <location>
        <begin position="275"/>
        <end position="294"/>
    </location>
</feature>
<keyword evidence="2 7" id="KW-0812">Transmembrane</keyword>
<evidence type="ECO:0000256" key="2">
    <source>
        <dbReference type="ARBA" id="ARBA00022692"/>
    </source>
</evidence>
<dbReference type="PANTHER" id="PTHR21229">
    <property type="entry name" value="LUNG SEVEN TRANSMEMBRANE RECEPTOR"/>
    <property type="match status" value="1"/>
</dbReference>
<protein>
    <submittedName>
        <fullName evidence="9">Transmembrane protein GPR107/GPR108-like protein</fullName>
    </submittedName>
</protein>
<evidence type="ECO:0000256" key="3">
    <source>
        <dbReference type="ARBA" id="ARBA00022729"/>
    </source>
</evidence>
<comment type="caution">
    <text evidence="9">The sequence shown here is derived from an EMBL/GenBank/DDBJ whole genome shotgun (WGS) entry which is preliminary data.</text>
</comment>
<feature type="transmembrane region" description="Helical" evidence="7">
    <location>
        <begin position="465"/>
        <end position="485"/>
    </location>
</feature>
<feature type="transmembrane region" description="Helical" evidence="7">
    <location>
        <begin position="423"/>
        <end position="444"/>
    </location>
</feature>
<feature type="transmembrane region" description="Helical" evidence="7">
    <location>
        <begin position="381"/>
        <end position="403"/>
    </location>
</feature>
<evidence type="ECO:0000259" key="8">
    <source>
        <dbReference type="Pfam" id="PF06814"/>
    </source>
</evidence>
<proteinExistence type="predicted"/>
<evidence type="ECO:0000256" key="7">
    <source>
        <dbReference type="SAM" id="Phobius"/>
    </source>
</evidence>
<sequence>MARTPYARRQISGNNNKTMKSFLSLFAVLSLPAPTVSEFRRFDGPINAASNYIHFSEGYIVTPGYIDISNLVFASADEGTPNTYVPEDRDWNDDHSAVMEESRGDDRVANDDTYDRHLEEEIGDDTESAIVSGSTYVDIVLFHEPSECANQRLGCDWTELGVGANDGLGNLRWCCSDDAKGLGLCKGGAKQEGRLIVDPDKFNGQHRFLGVPPSGTWSRAVKFGMFDLKEKDGSGKYVMVVANCNDDIGRNLTVTGEYVWKSAHGYLPGNLFGEMYFYFAVAICYLVLLLWYVIKFQIYRDAAIPIFQWFIATIFIGFFEAFFKCGDLWVWNVDGVRFWFSLYTGVLFGVCKRAISRVLVVMLCLGWGVTCDTLGGKFKTLVMLGLVYAGVSAARDVMTIISITENEILTHNEEEEILDVVSILTFVTAFIDVTFYLWIFDALNQTMQYLESMNQSRKLKRYLRLRLFLLLSVLFAVLWSVFGIVDSYNSQRMVNEEENGWVLTAVWEVNYFVVLMGLSCLWAPEAGAKEYAYVMELSTLGNDLEFDTNVVDSPDDDSDEEEESSFSIIVHE</sequence>
<feature type="domain" description="GOST seven transmembrane" evidence="8">
    <location>
        <begin position="275"/>
        <end position="525"/>
    </location>
</feature>
<keyword evidence="10" id="KW-1185">Reference proteome</keyword>
<keyword evidence="5 7" id="KW-0472">Membrane</keyword>
<feature type="transmembrane region" description="Helical" evidence="7">
    <location>
        <begin position="505"/>
        <end position="523"/>
    </location>
</feature>
<name>A0AAD9DD24_9STRA</name>
<gene>
    <name evidence="9" type="ORF">QTG54_005777</name>
</gene>
<comment type="subcellular location">
    <subcellularLocation>
        <location evidence="1">Membrane</location>
        <topology evidence="1">Multi-pass membrane protein</topology>
    </subcellularLocation>
</comment>
<evidence type="ECO:0000256" key="6">
    <source>
        <dbReference type="SAM" id="MobiDB-lite"/>
    </source>
</evidence>
<evidence type="ECO:0000256" key="4">
    <source>
        <dbReference type="ARBA" id="ARBA00022989"/>
    </source>
</evidence>
<accession>A0AAD9DD24</accession>
<reference evidence="9" key="1">
    <citation type="submission" date="2023-06" db="EMBL/GenBank/DDBJ databases">
        <title>Survivors Of The Sea: Transcriptome response of Skeletonema marinoi to long-term dormancy.</title>
        <authorList>
            <person name="Pinder M.I.M."/>
            <person name="Kourtchenko O."/>
            <person name="Robertson E.K."/>
            <person name="Larsson T."/>
            <person name="Maumus F."/>
            <person name="Osuna-Cruz C.M."/>
            <person name="Vancaester E."/>
            <person name="Stenow R."/>
            <person name="Vandepoele K."/>
            <person name="Ploug H."/>
            <person name="Bruchert V."/>
            <person name="Godhe A."/>
            <person name="Topel M."/>
        </authorList>
    </citation>
    <scope>NUCLEOTIDE SEQUENCE</scope>
    <source>
        <strain evidence="9">R05AC</strain>
    </source>
</reference>
<keyword evidence="3" id="KW-0732">Signal</keyword>
<feature type="transmembrane region" description="Helical" evidence="7">
    <location>
        <begin position="306"/>
        <end position="323"/>
    </location>
</feature>
<feature type="compositionally biased region" description="Acidic residues" evidence="6">
    <location>
        <begin position="553"/>
        <end position="564"/>
    </location>
</feature>
<organism evidence="9 10">
    <name type="scientific">Skeletonema marinoi</name>
    <dbReference type="NCBI Taxonomy" id="267567"/>
    <lineage>
        <taxon>Eukaryota</taxon>
        <taxon>Sar</taxon>
        <taxon>Stramenopiles</taxon>
        <taxon>Ochrophyta</taxon>
        <taxon>Bacillariophyta</taxon>
        <taxon>Coscinodiscophyceae</taxon>
        <taxon>Thalassiosirophycidae</taxon>
        <taxon>Thalassiosirales</taxon>
        <taxon>Skeletonemataceae</taxon>
        <taxon>Skeletonema</taxon>
        <taxon>Skeletonema marinoi-dohrnii complex</taxon>
    </lineage>
</organism>
<dbReference type="Proteomes" id="UP001224775">
    <property type="component" value="Unassembled WGS sequence"/>
</dbReference>
<dbReference type="EMBL" id="JATAAI010000009">
    <property type="protein sequence ID" value="KAK1743156.1"/>
    <property type="molecule type" value="Genomic_DNA"/>
</dbReference>
<evidence type="ECO:0000256" key="5">
    <source>
        <dbReference type="ARBA" id="ARBA00023136"/>
    </source>
</evidence>
<dbReference type="Pfam" id="PF06814">
    <property type="entry name" value="GOST_TM"/>
    <property type="match status" value="1"/>
</dbReference>
<dbReference type="InterPro" id="IPR053937">
    <property type="entry name" value="GOST_TM"/>
</dbReference>
<evidence type="ECO:0000313" key="9">
    <source>
        <dbReference type="EMBL" id="KAK1743156.1"/>
    </source>
</evidence>
<evidence type="ECO:0000256" key="1">
    <source>
        <dbReference type="ARBA" id="ARBA00004141"/>
    </source>
</evidence>